<name>A0A2V3J599_9FLOR</name>
<dbReference type="OrthoDB" id="62504at2759"/>
<evidence type="ECO:0000256" key="1">
    <source>
        <dbReference type="SAM" id="Phobius"/>
    </source>
</evidence>
<dbReference type="Proteomes" id="UP000247409">
    <property type="component" value="Unassembled WGS sequence"/>
</dbReference>
<sequence length="268" mass="29566">MDSTTATSPSLIKTYSIAALLFIASFAVLFAYTSAALETSLLNAPQDISQSGWAVVIFFDASFGAVFAVYYLFVRNGPSVACIPAKLFAFLWPFISNFALLWYVAYMILLHKDLRSALIPYSTAEANGQVPMRTQRNRRTAQIVASIASFLFFVIVVLDINAMRYESFSTAWTKLLSNQNKWITFTYADSLAGLLFTAIYIIEREGGPSPTSVLWAVALLVLGNAVTCVYVFLMALQAISEDVPITHVLLSSRKTIAMAQLMDEQTPL</sequence>
<dbReference type="AlphaFoldDB" id="A0A2V3J599"/>
<accession>A0A2V3J599</accession>
<keyword evidence="1" id="KW-0812">Transmembrane</keyword>
<evidence type="ECO:0000313" key="2">
    <source>
        <dbReference type="EMBL" id="PXF49601.1"/>
    </source>
</evidence>
<dbReference type="EMBL" id="NBIV01000004">
    <property type="protein sequence ID" value="PXF49601.1"/>
    <property type="molecule type" value="Genomic_DNA"/>
</dbReference>
<feature type="transmembrane region" description="Helical" evidence="1">
    <location>
        <begin position="12"/>
        <end position="32"/>
    </location>
</feature>
<feature type="transmembrane region" description="Helical" evidence="1">
    <location>
        <begin position="182"/>
        <end position="202"/>
    </location>
</feature>
<keyword evidence="3" id="KW-1185">Reference proteome</keyword>
<evidence type="ECO:0000313" key="3">
    <source>
        <dbReference type="Proteomes" id="UP000247409"/>
    </source>
</evidence>
<keyword evidence="1" id="KW-0472">Membrane</keyword>
<feature type="transmembrane region" description="Helical" evidence="1">
    <location>
        <begin position="52"/>
        <end position="73"/>
    </location>
</feature>
<comment type="caution">
    <text evidence="2">The sequence shown here is derived from an EMBL/GenBank/DDBJ whole genome shotgun (WGS) entry which is preliminary data.</text>
</comment>
<reference evidence="2 3" key="1">
    <citation type="journal article" date="2018" name="Mol. Biol. Evol.">
        <title>Analysis of the draft genome of the red seaweed Gracilariopsis chorda provides insights into genome size evolution in Rhodophyta.</title>
        <authorList>
            <person name="Lee J."/>
            <person name="Yang E.C."/>
            <person name="Graf L."/>
            <person name="Yang J.H."/>
            <person name="Qiu H."/>
            <person name="Zel Zion U."/>
            <person name="Chan C.X."/>
            <person name="Stephens T.G."/>
            <person name="Weber A.P.M."/>
            <person name="Boo G.H."/>
            <person name="Boo S.M."/>
            <person name="Kim K.M."/>
            <person name="Shin Y."/>
            <person name="Jung M."/>
            <person name="Lee S.J."/>
            <person name="Yim H.S."/>
            <person name="Lee J.H."/>
            <person name="Bhattacharya D."/>
            <person name="Yoon H.S."/>
        </authorList>
    </citation>
    <scope>NUCLEOTIDE SEQUENCE [LARGE SCALE GENOMIC DNA]</scope>
    <source>
        <strain evidence="2 3">SKKU-2015</strain>
        <tissue evidence="2">Whole body</tissue>
    </source>
</reference>
<protein>
    <submittedName>
        <fullName evidence="2">Uncharacterized protein</fullName>
    </submittedName>
</protein>
<gene>
    <name evidence="2" type="ORF">BWQ96_00671</name>
</gene>
<feature type="transmembrane region" description="Helical" evidence="1">
    <location>
        <begin position="85"/>
        <end position="109"/>
    </location>
</feature>
<organism evidence="2 3">
    <name type="scientific">Gracilariopsis chorda</name>
    <dbReference type="NCBI Taxonomy" id="448386"/>
    <lineage>
        <taxon>Eukaryota</taxon>
        <taxon>Rhodophyta</taxon>
        <taxon>Florideophyceae</taxon>
        <taxon>Rhodymeniophycidae</taxon>
        <taxon>Gracilariales</taxon>
        <taxon>Gracilariaceae</taxon>
        <taxon>Gracilariopsis</taxon>
    </lineage>
</organism>
<feature type="transmembrane region" description="Helical" evidence="1">
    <location>
        <begin position="214"/>
        <end position="236"/>
    </location>
</feature>
<feature type="transmembrane region" description="Helical" evidence="1">
    <location>
        <begin position="141"/>
        <end position="161"/>
    </location>
</feature>
<proteinExistence type="predicted"/>
<keyword evidence="1" id="KW-1133">Transmembrane helix</keyword>